<comment type="caution">
    <text evidence="2">The sequence shown here is derived from an EMBL/GenBank/DDBJ whole genome shotgun (WGS) entry which is preliminary data.</text>
</comment>
<dbReference type="EMBL" id="BQKI01000073">
    <property type="protein sequence ID" value="GJN18197.1"/>
    <property type="molecule type" value="Genomic_DNA"/>
</dbReference>
<gene>
    <name evidence="2" type="primary">gb05335</name>
    <name evidence="2" type="ORF">PR202_gb05335</name>
</gene>
<evidence type="ECO:0000313" key="3">
    <source>
        <dbReference type="Proteomes" id="UP001054889"/>
    </source>
</evidence>
<feature type="region of interest" description="Disordered" evidence="1">
    <location>
        <begin position="42"/>
        <end position="73"/>
    </location>
</feature>
<reference evidence="2" key="2">
    <citation type="submission" date="2021-12" db="EMBL/GenBank/DDBJ databases">
        <title>Resequencing data analysis of finger millet.</title>
        <authorList>
            <person name="Hatakeyama M."/>
            <person name="Aluri S."/>
            <person name="Balachadran M.T."/>
            <person name="Sivarajan S.R."/>
            <person name="Poveda L."/>
            <person name="Shimizu-Inatsugi R."/>
            <person name="Schlapbach R."/>
            <person name="Sreeman S.M."/>
            <person name="Shimizu K.K."/>
        </authorList>
    </citation>
    <scope>NUCLEOTIDE SEQUENCE</scope>
</reference>
<proteinExistence type="predicted"/>
<sequence length="73" mass="7976">MQQPHNCIEAHRKWPLAGRWSTDSVLVVSGLGHLLENVRDCIRPTEPPPPGARRDALNFSSETASARAGFGRG</sequence>
<organism evidence="2 3">
    <name type="scientific">Eleusine coracana subsp. coracana</name>
    <dbReference type="NCBI Taxonomy" id="191504"/>
    <lineage>
        <taxon>Eukaryota</taxon>
        <taxon>Viridiplantae</taxon>
        <taxon>Streptophyta</taxon>
        <taxon>Embryophyta</taxon>
        <taxon>Tracheophyta</taxon>
        <taxon>Spermatophyta</taxon>
        <taxon>Magnoliopsida</taxon>
        <taxon>Liliopsida</taxon>
        <taxon>Poales</taxon>
        <taxon>Poaceae</taxon>
        <taxon>PACMAD clade</taxon>
        <taxon>Chloridoideae</taxon>
        <taxon>Cynodonteae</taxon>
        <taxon>Eleusininae</taxon>
        <taxon>Eleusine</taxon>
    </lineage>
</organism>
<accession>A0AAV5E5X5</accession>
<protein>
    <submittedName>
        <fullName evidence="2">Uncharacterized protein</fullName>
    </submittedName>
</protein>
<name>A0AAV5E5X5_ELECO</name>
<dbReference type="AlphaFoldDB" id="A0AAV5E5X5"/>
<keyword evidence="3" id="KW-1185">Reference proteome</keyword>
<dbReference type="Proteomes" id="UP001054889">
    <property type="component" value="Unassembled WGS sequence"/>
</dbReference>
<reference evidence="2" key="1">
    <citation type="journal article" date="2018" name="DNA Res.">
        <title>Multiple hybrid de novo genome assembly of finger millet, an orphan allotetraploid crop.</title>
        <authorList>
            <person name="Hatakeyama M."/>
            <person name="Aluri S."/>
            <person name="Balachadran M.T."/>
            <person name="Sivarajan S.R."/>
            <person name="Patrignani A."/>
            <person name="Gruter S."/>
            <person name="Poveda L."/>
            <person name="Shimizu-Inatsugi R."/>
            <person name="Baeten J."/>
            <person name="Francoijs K.J."/>
            <person name="Nataraja K.N."/>
            <person name="Reddy Y.A.N."/>
            <person name="Phadnis S."/>
            <person name="Ravikumar R.L."/>
            <person name="Schlapbach R."/>
            <person name="Sreeman S.M."/>
            <person name="Shimizu K.K."/>
        </authorList>
    </citation>
    <scope>NUCLEOTIDE SEQUENCE</scope>
</reference>
<evidence type="ECO:0000313" key="2">
    <source>
        <dbReference type="EMBL" id="GJN18197.1"/>
    </source>
</evidence>
<evidence type="ECO:0000256" key="1">
    <source>
        <dbReference type="SAM" id="MobiDB-lite"/>
    </source>
</evidence>